<evidence type="ECO:0000313" key="3">
    <source>
        <dbReference type="Proteomes" id="UP000245433"/>
    </source>
</evidence>
<dbReference type="InterPro" id="IPR029058">
    <property type="entry name" value="AB_hydrolase_fold"/>
</dbReference>
<organism evidence="2 3">
    <name type="scientific">Convivina intestini</name>
    <dbReference type="NCBI Taxonomy" id="1505726"/>
    <lineage>
        <taxon>Bacteria</taxon>
        <taxon>Bacillati</taxon>
        <taxon>Bacillota</taxon>
        <taxon>Bacilli</taxon>
        <taxon>Lactobacillales</taxon>
        <taxon>Lactobacillaceae</taxon>
        <taxon>Convivina</taxon>
    </lineage>
</organism>
<proteinExistence type="predicted"/>
<dbReference type="Gene3D" id="3.40.50.1820">
    <property type="entry name" value="alpha/beta hydrolase"/>
    <property type="match status" value="1"/>
</dbReference>
<dbReference type="Proteomes" id="UP000245433">
    <property type="component" value="Unassembled WGS sequence"/>
</dbReference>
<sequence>MSYFLTSDQVKINYQISGDYAGQPLVFSTGFGANQANWQLQVDYFTAAGYRVITYDHRNQGLSQVALQNLTIKRQGQDLKELIDHCHLIKPVLIGHSLGASTIWSYLSQFGQENLTAVVTEDLPPKCLRSSDWPIGLFGANQGDLTAAIEKLRHQSLTYRPLPHDLQVFLAQKARPFNWGANVPLLMDSLPQDWRPVAQQEELPHLVITGQYSPLWPADQGQLTLALLAKGELAVISETGHVPHLENPVDFNTSLVNFLQKYL</sequence>
<name>A0A2U1DBZ2_9LACO</name>
<accession>A0A2U1DBZ2</accession>
<feature type="domain" description="AB hydrolase-1" evidence="1">
    <location>
        <begin position="25"/>
        <end position="251"/>
    </location>
</feature>
<dbReference type="SUPFAM" id="SSF53474">
    <property type="entry name" value="alpha/beta-Hydrolases"/>
    <property type="match status" value="1"/>
</dbReference>
<dbReference type="InterPro" id="IPR050228">
    <property type="entry name" value="Carboxylesterase_BioH"/>
</dbReference>
<dbReference type="InterPro" id="IPR000073">
    <property type="entry name" value="AB_hydrolase_1"/>
</dbReference>
<dbReference type="PANTHER" id="PTHR43194">
    <property type="entry name" value="HYDROLASE ALPHA/BETA FOLD FAMILY"/>
    <property type="match status" value="1"/>
</dbReference>
<dbReference type="PANTHER" id="PTHR43194:SF2">
    <property type="entry name" value="PEROXISOMAL MEMBRANE PROTEIN LPX1"/>
    <property type="match status" value="1"/>
</dbReference>
<dbReference type="AlphaFoldDB" id="A0A2U1DBZ2"/>
<dbReference type="Pfam" id="PF12697">
    <property type="entry name" value="Abhydrolase_6"/>
    <property type="match status" value="1"/>
</dbReference>
<dbReference type="EMBL" id="QEKT01000002">
    <property type="protein sequence ID" value="PVY85188.1"/>
    <property type="molecule type" value="Genomic_DNA"/>
</dbReference>
<comment type="caution">
    <text evidence="2">The sequence shown here is derived from an EMBL/GenBank/DDBJ whole genome shotgun (WGS) entry which is preliminary data.</text>
</comment>
<keyword evidence="3" id="KW-1185">Reference proteome</keyword>
<evidence type="ECO:0000259" key="1">
    <source>
        <dbReference type="Pfam" id="PF12697"/>
    </source>
</evidence>
<gene>
    <name evidence="2" type="ORF">C7384_1024</name>
</gene>
<protein>
    <submittedName>
        <fullName evidence="2">Pimeloyl-ACP methyl ester carboxylesterase</fullName>
    </submittedName>
</protein>
<evidence type="ECO:0000313" key="2">
    <source>
        <dbReference type="EMBL" id="PVY85188.1"/>
    </source>
</evidence>
<dbReference type="OrthoDB" id="9805423at2"/>
<dbReference type="RefSeq" id="WP_089939425.1">
    <property type="nucleotide sequence ID" value="NZ_CAKOEX010000002.1"/>
</dbReference>
<reference evidence="2 3" key="1">
    <citation type="submission" date="2018-04" db="EMBL/GenBank/DDBJ databases">
        <title>Genomic Encyclopedia of Type Strains, Phase IV (KMG-IV): sequencing the most valuable type-strain genomes for metagenomic binning, comparative biology and taxonomic classification.</title>
        <authorList>
            <person name="Goeker M."/>
        </authorList>
    </citation>
    <scope>NUCLEOTIDE SEQUENCE [LARGE SCALE GENOMIC DNA]</scope>
    <source>
        <strain evidence="2 3">DSM 28795</strain>
    </source>
</reference>